<dbReference type="SUPFAM" id="SSF50494">
    <property type="entry name" value="Trypsin-like serine proteases"/>
    <property type="match status" value="1"/>
</dbReference>
<evidence type="ECO:0000313" key="2">
    <source>
        <dbReference type="EMBL" id="RIB15524.1"/>
    </source>
</evidence>
<keyword evidence="3" id="KW-1185">Reference proteome</keyword>
<gene>
    <name evidence="2" type="ORF">C2G38_1573177</name>
    <name evidence="1" type="ORF">C2G38_2039301</name>
</gene>
<reference evidence="1 3" key="1">
    <citation type="submission" date="2018-06" db="EMBL/GenBank/DDBJ databases">
        <title>Comparative genomics reveals the genomic features of Rhizophagus irregularis, R. cerebriforme, R. diaphanum and Gigaspora rosea, and their symbiotic lifestyle signature.</title>
        <authorList>
            <person name="Morin E."/>
            <person name="San Clemente H."/>
            <person name="Chen E.C.H."/>
            <person name="De La Providencia I."/>
            <person name="Hainaut M."/>
            <person name="Kuo A."/>
            <person name="Kohler A."/>
            <person name="Murat C."/>
            <person name="Tang N."/>
            <person name="Roy S."/>
            <person name="Loubradou J."/>
            <person name="Henrissat B."/>
            <person name="Grigoriev I.V."/>
            <person name="Corradi N."/>
            <person name="Roux C."/>
            <person name="Martin F.M."/>
        </authorList>
    </citation>
    <scope>NUCLEOTIDE SEQUENCE [LARGE SCALE GENOMIC DNA]</scope>
    <source>
        <strain evidence="1 3">DAOM 194757</strain>
    </source>
</reference>
<evidence type="ECO:0000313" key="3">
    <source>
        <dbReference type="Proteomes" id="UP000266673"/>
    </source>
</evidence>
<name>A0A397V6F3_9GLOM</name>
<proteinExistence type="predicted"/>
<dbReference type="Proteomes" id="UP000266673">
    <property type="component" value="Unassembled WGS sequence"/>
</dbReference>
<organism evidence="1 3">
    <name type="scientific">Gigaspora rosea</name>
    <dbReference type="NCBI Taxonomy" id="44941"/>
    <lineage>
        <taxon>Eukaryota</taxon>
        <taxon>Fungi</taxon>
        <taxon>Fungi incertae sedis</taxon>
        <taxon>Mucoromycota</taxon>
        <taxon>Glomeromycotina</taxon>
        <taxon>Glomeromycetes</taxon>
        <taxon>Diversisporales</taxon>
        <taxon>Gigasporaceae</taxon>
        <taxon>Gigaspora</taxon>
    </lineage>
</organism>
<comment type="caution">
    <text evidence="1">The sequence shown here is derived from an EMBL/GenBank/DDBJ whole genome shotgun (WGS) entry which is preliminary data.</text>
</comment>
<dbReference type="InterPro" id="IPR009003">
    <property type="entry name" value="Peptidase_S1_PA"/>
</dbReference>
<dbReference type="EMBL" id="QKWP01000737">
    <property type="protein sequence ID" value="RIB15524.1"/>
    <property type="molecule type" value="Genomic_DNA"/>
</dbReference>
<protein>
    <recommendedName>
        <fullName evidence="4">Peptidase S1 domain-containing protein</fullName>
    </recommendedName>
</protein>
<dbReference type="Gene3D" id="2.40.10.10">
    <property type="entry name" value="Trypsin-like serine proteases"/>
    <property type="match status" value="1"/>
</dbReference>
<sequence length="112" mass="12398">MSNHQTEPIDVGVIFIGSDKYKPSMLIRNTDTTQNKELVTYDVSVSSSYGTHLCKSGRTTHVTCGYLKGLNGFYTNNKNQLFSQLTFTNIFGEKGDSGGPGFSYKQDLRSVI</sequence>
<dbReference type="EMBL" id="QKWP01000737">
    <property type="protein sequence ID" value="RIB15523.1"/>
    <property type="molecule type" value="Genomic_DNA"/>
</dbReference>
<evidence type="ECO:0000313" key="1">
    <source>
        <dbReference type="EMBL" id="RIB15523.1"/>
    </source>
</evidence>
<accession>A0A397V6F3</accession>
<dbReference type="InterPro" id="IPR043504">
    <property type="entry name" value="Peptidase_S1_PA_chymotrypsin"/>
</dbReference>
<evidence type="ECO:0008006" key="4">
    <source>
        <dbReference type="Google" id="ProtNLM"/>
    </source>
</evidence>
<dbReference type="AlphaFoldDB" id="A0A397V6F3"/>
<dbReference type="OrthoDB" id="2345133at2759"/>